<dbReference type="PANTHER" id="PTHR30154">
    <property type="entry name" value="LEUCINE-RESPONSIVE REGULATORY PROTEIN"/>
    <property type="match status" value="1"/>
</dbReference>
<dbReference type="InterPro" id="IPR011008">
    <property type="entry name" value="Dimeric_a/b-barrel"/>
</dbReference>
<protein>
    <submittedName>
        <fullName evidence="5">Lrp/AsnC family transcriptional regulator</fullName>
    </submittedName>
</protein>
<sequence>MFEIDELDKQILRILQVDASVTHRQIAQTLRRSITTIHDRISRLKQEGVILRSVAVLDRKKIGKGLLTFSHVLLNQHTTEVLEQFEKAVKKFPEVLECFQMTGSFDFLLRISTRDMEEYHEFYRYKLAKLPNITTVNSYFALSETKSVTAYPI</sequence>
<keyword evidence="6" id="KW-1185">Reference proteome</keyword>
<accession>A0ABZ0WBK0</accession>
<dbReference type="PANTHER" id="PTHR30154:SF34">
    <property type="entry name" value="TRANSCRIPTIONAL REGULATOR AZLB"/>
    <property type="match status" value="1"/>
</dbReference>
<keyword evidence="1" id="KW-0805">Transcription regulation</keyword>
<evidence type="ECO:0000259" key="4">
    <source>
        <dbReference type="PROSITE" id="PS50956"/>
    </source>
</evidence>
<reference evidence="5 6" key="1">
    <citation type="submission" date="2023-12" db="EMBL/GenBank/DDBJ databases">
        <title>Genome sequencing and assembly of bacterial species from a model synthetic community.</title>
        <authorList>
            <person name="Hogle S.L."/>
        </authorList>
    </citation>
    <scope>NUCLEOTIDE SEQUENCE [LARGE SCALE GENOMIC DNA]</scope>
    <source>
        <strain evidence="5 6">HAMBI_3031</strain>
    </source>
</reference>
<keyword evidence="3" id="KW-0804">Transcription</keyword>
<dbReference type="SUPFAM" id="SSF54909">
    <property type="entry name" value="Dimeric alpha+beta barrel"/>
    <property type="match status" value="1"/>
</dbReference>
<dbReference type="Proteomes" id="UP001325680">
    <property type="component" value="Chromosome"/>
</dbReference>
<dbReference type="InterPro" id="IPR036388">
    <property type="entry name" value="WH-like_DNA-bd_sf"/>
</dbReference>
<proteinExistence type="predicted"/>
<dbReference type="InterPro" id="IPR036390">
    <property type="entry name" value="WH_DNA-bd_sf"/>
</dbReference>
<evidence type="ECO:0000256" key="1">
    <source>
        <dbReference type="ARBA" id="ARBA00023015"/>
    </source>
</evidence>
<dbReference type="EMBL" id="CP139960">
    <property type="protein sequence ID" value="WQD38957.1"/>
    <property type="molecule type" value="Genomic_DNA"/>
</dbReference>
<keyword evidence="2" id="KW-0238">DNA-binding</keyword>
<evidence type="ECO:0000256" key="3">
    <source>
        <dbReference type="ARBA" id="ARBA00023163"/>
    </source>
</evidence>
<dbReference type="PRINTS" id="PR00033">
    <property type="entry name" value="HTHASNC"/>
</dbReference>
<name>A0ABZ0WBK0_9BACT</name>
<dbReference type="SMART" id="SM00344">
    <property type="entry name" value="HTH_ASNC"/>
    <property type="match status" value="1"/>
</dbReference>
<gene>
    <name evidence="5" type="ORF">U0035_02205</name>
</gene>
<dbReference type="PROSITE" id="PS50956">
    <property type="entry name" value="HTH_ASNC_2"/>
    <property type="match status" value="1"/>
</dbReference>
<organism evidence="5 6">
    <name type="scientific">Niabella yanshanensis</name>
    <dbReference type="NCBI Taxonomy" id="577386"/>
    <lineage>
        <taxon>Bacteria</taxon>
        <taxon>Pseudomonadati</taxon>
        <taxon>Bacteroidota</taxon>
        <taxon>Chitinophagia</taxon>
        <taxon>Chitinophagales</taxon>
        <taxon>Chitinophagaceae</taxon>
        <taxon>Niabella</taxon>
    </lineage>
</organism>
<dbReference type="InterPro" id="IPR000485">
    <property type="entry name" value="AsnC-type_HTH_dom"/>
</dbReference>
<dbReference type="SUPFAM" id="SSF46785">
    <property type="entry name" value="Winged helix' DNA-binding domain"/>
    <property type="match status" value="1"/>
</dbReference>
<dbReference type="Pfam" id="PF01037">
    <property type="entry name" value="AsnC_trans_reg"/>
    <property type="match status" value="1"/>
</dbReference>
<dbReference type="InterPro" id="IPR019888">
    <property type="entry name" value="Tscrpt_reg_AsnC-like"/>
</dbReference>
<evidence type="ECO:0000313" key="5">
    <source>
        <dbReference type="EMBL" id="WQD38957.1"/>
    </source>
</evidence>
<feature type="domain" description="HTH asnC-type" evidence="4">
    <location>
        <begin position="4"/>
        <end position="65"/>
    </location>
</feature>
<evidence type="ECO:0000313" key="6">
    <source>
        <dbReference type="Proteomes" id="UP001325680"/>
    </source>
</evidence>
<dbReference type="RefSeq" id="WP_114792549.1">
    <property type="nucleotide sequence ID" value="NZ_CP139960.1"/>
</dbReference>
<dbReference type="Pfam" id="PF13412">
    <property type="entry name" value="HTH_24"/>
    <property type="match status" value="1"/>
</dbReference>
<dbReference type="Gene3D" id="3.30.70.920">
    <property type="match status" value="1"/>
</dbReference>
<evidence type="ECO:0000256" key="2">
    <source>
        <dbReference type="ARBA" id="ARBA00023125"/>
    </source>
</evidence>
<dbReference type="InterPro" id="IPR019887">
    <property type="entry name" value="Tscrpt_reg_AsnC/Lrp_C"/>
</dbReference>
<dbReference type="Gene3D" id="1.10.10.10">
    <property type="entry name" value="Winged helix-like DNA-binding domain superfamily/Winged helix DNA-binding domain"/>
    <property type="match status" value="1"/>
</dbReference>